<sequence length="57" mass="6532">MSINVLRLRCVCVALRCLFICLIAVCVHLSHSAFVAYFCQTKSAQIDERKRSAIEWD</sequence>
<reference evidence="1 2" key="1">
    <citation type="submission" date="2016-05" db="EMBL/GenBank/DDBJ databases">
        <title>Genome sequencing reveals origins of a unique bacterial endosymbiosis in the earliest lineages of terrestrial Fungi.</title>
        <authorList>
            <consortium name="DOE Joint Genome Institute"/>
            <person name="Uehling J."/>
            <person name="Gryganskyi A."/>
            <person name="Hameed K."/>
            <person name="Tschaplinski T."/>
            <person name="Misztal P."/>
            <person name="Wu S."/>
            <person name="Desiro A."/>
            <person name="Vande Pol N."/>
            <person name="Du Z.-Y."/>
            <person name="Zienkiewicz A."/>
            <person name="Zienkiewicz K."/>
            <person name="Morin E."/>
            <person name="Tisserant E."/>
            <person name="Splivallo R."/>
            <person name="Hainaut M."/>
            <person name="Henrissat B."/>
            <person name="Ohm R."/>
            <person name="Kuo A."/>
            <person name="Yan J."/>
            <person name="Lipzen A."/>
            <person name="Nolan M."/>
            <person name="Labutti K."/>
            <person name="Barry K."/>
            <person name="Goldstein A."/>
            <person name="Labbe J."/>
            <person name="Schadt C."/>
            <person name="Tuskan G."/>
            <person name="Grigoriev I."/>
            <person name="Martin F."/>
            <person name="Vilgalys R."/>
            <person name="Bonito G."/>
        </authorList>
    </citation>
    <scope>NUCLEOTIDE SEQUENCE [LARGE SCALE GENOMIC DNA]</scope>
    <source>
        <strain evidence="1 2">AG-77</strain>
    </source>
</reference>
<evidence type="ECO:0000313" key="2">
    <source>
        <dbReference type="Proteomes" id="UP000078512"/>
    </source>
</evidence>
<keyword evidence="2" id="KW-1185">Reference proteome</keyword>
<dbReference type="AlphaFoldDB" id="A0A197K707"/>
<proteinExistence type="predicted"/>
<organism evidence="1 2">
    <name type="scientific">Linnemannia elongata AG-77</name>
    <dbReference type="NCBI Taxonomy" id="1314771"/>
    <lineage>
        <taxon>Eukaryota</taxon>
        <taxon>Fungi</taxon>
        <taxon>Fungi incertae sedis</taxon>
        <taxon>Mucoromycota</taxon>
        <taxon>Mortierellomycotina</taxon>
        <taxon>Mortierellomycetes</taxon>
        <taxon>Mortierellales</taxon>
        <taxon>Mortierellaceae</taxon>
        <taxon>Linnemannia</taxon>
    </lineage>
</organism>
<dbReference type="Proteomes" id="UP000078512">
    <property type="component" value="Unassembled WGS sequence"/>
</dbReference>
<dbReference type="EMBL" id="KV442021">
    <property type="protein sequence ID" value="OAQ33265.1"/>
    <property type="molecule type" value="Genomic_DNA"/>
</dbReference>
<accession>A0A197K707</accession>
<gene>
    <name evidence="1" type="ORF">K457DRAFT_211377</name>
</gene>
<protein>
    <submittedName>
        <fullName evidence="1">Uncharacterized protein</fullName>
    </submittedName>
</protein>
<evidence type="ECO:0000313" key="1">
    <source>
        <dbReference type="EMBL" id="OAQ33265.1"/>
    </source>
</evidence>
<name>A0A197K707_9FUNG</name>